<feature type="non-terminal residue" evidence="1">
    <location>
        <position position="1"/>
    </location>
</feature>
<proteinExistence type="predicted"/>
<evidence type="ECO:0000313" key="1">
    <source>
        <dbReference type="EMBL" id="KAF2209791.1"/>
    </source>
</evidence>
<evidence type="ECO:0000313" key="2">
    <source>
        <dbReference type="Proteomes" id="UP000799539"/>
    </source>
</evidence>
<accession>A0A6A6F8S2</accession>
<name>A0A6A6F8S2_9PEZI</name>
<organism evidence="1 2">
    <name type="scientific">Cercospora zeae-maydis SCOH1-5</name>
    <dbReference type="NCBI Taxonomy" id="717836"/>
    <lineage>
        <taxon>Eukaryota</taxon>
        <taxon>Fungi</taxon>
        <taxon>Dikarya</taxon>
        <taxon>Ascomycota</taxon>
        <taxon>Pezizomycotina</taxon>
        <taxon>Dothideomycetes</taxon>
        <taxon>Dothideomycetidae</taxon>
        <taxon>Mycosphaerellales</taxon>
        <taxon>Mycosphaerellaceae</taxon>
        <taxon>Cercospora</taxon>
    </lineage>
</organism>
<reference evidence="1" key="1">
    <citation type="journal article" date="2020" name="Stud. Mycol.">
        <title>101 Dothideomycetes genomes: a test case for predicting lifestyles and emergence of pathogens.</title>
        <authorList>
            <person name="Haridas S."/>
            <person name="Albert R."/>
            <person name="Binder M."/>
            <person name="Bloem J."/>
            <person name="Labutti K."/>
            <person name="Salamov A."/>
            <person name="Andreopoulos B."/>
            <person name="Baker S."/>
            <person name="Barry K."/>
            <person name="Bills G."/>
            <person name="Bluhm B."/>
            <person name="Cannon C."/>
            <person name="Castanera R."/>
            <person name="Culley D."/>
            <person name="Daum C."/>
            <person name="Ezra D."/>
            <person name="Gonzalez J."/>
            <person name="Henrissat B."/>
            <person name="Kuo A."/>
            <person name="Liang C."/>
            <person name="Lipzen A."/>
            <person name="Lutzoni F."/>
            <person name="Magnuson J."/>
            <person name="Mondo S."/>
            <person name="Nolan M."/>
            <person name="Ohm R."/>
            <person name="Pangilinan J."/>
            <person name="Park H.-J."/>
            <person name="Ramirez L."/>
            <person name="Alfaro M."/>
            <person name="Sun H."/>
            <person name="Tritt A."/>
            <person name="Yoshinaga Y."/>
            <person name="Zwiers L.-H."/>
            <person name="Turgeon B."/>
            <person name="Goodwin S."/>
            <person name="Spatafora J."/>
            <person name="Crous P."/>
            <person name="Grigoriev I."/>
        </authorList>
    </citation>
    <scope>NUCLEOTIDE SEQUENCE</scope>
    <source>
        <strain evidence="1">SCOH1-5</strain>
    </source>
</reference>
<dbReference type="Proteomes" id="UP000799539">
    <property type="component" value="Unassembled WGS sequence"/>
</dbReference>
<dbReference type="EMBL" id="ML992685">
    <property type="protein sequence ID" value="KAF2209791.1"/>
    <property type="molecule type" value="Genomic_DNA"/>
</dbReference>
<keyword evidence="2" id="KW-1185">Reference proteome</keyword>
<sequence length="53" mass="6170">LQPDHAVKHHFIKLCSTSRASIPPPSGLFDKHQQLASRFRDRARFLQANFIER</sequence>
<gene>
    <name evidence="1" type="ORF">CERZMDRAFT_91314</name>
</gene>
<dbReference type="AlphaFoldDB" id="A0A6A6F8S2"/>
<protein>
    <submittedName>
        <fullName evidence="1">Uncharacterized protein</fullName>
    </submittedName>
</protein>